<keyword evidence="2" id="KW-0949">S-adenosyl-L-methionine</keyword>
<dbReference type="InterPro" id="IPR058240">
    <property type="entry name" value="rSAM_sf"/>
</dbReference>
<dbReference type="InterPro" id="IPR006638">
    <property type="entry name" value="Elp3/MiaA/NifB-like_rSAM"/>
</dbReference>
<gene>
    <name evidence="6" type="ORF">JCM5805K_1619</name>
</gene>
<dbReference type="SFLD" id="SFLDG01123">
    <property type="entry name" value="methyltransferase_(Class_B)"/>
    <property type="match status" value="1"/>
</dbReference>
<dbReference type="GO" id="GO:0003824">
    <property type="term" value="F:catalytic activity"/>
    <property type="evidence" value="ECO:0007669"/>
    <property type="project" value="InterPro"/>
</dbReference>
<dbReference type="EMBL" id="BBSI01000023">
    <property type="protein sequence ID" value="GAM80508.1"/>
    <property type="molecule type" value="Genomic_DNA"/>
</dbReference>
<sequence length="752" mass="87471">MMKSMLIFPPGWDPRGPYLSLPVLKAYLQQNNQEVLIRDENVEFYDFFFSEQFFKRMSRETSTLKKSIYFNSTLHIQEAKDVIRSKDSKSWQRKFAWNVLSNLNYLAGKVYKGFEIDFNSMHFKYSHDSTSEIMKALSDRAANPLIEYFEKDCSTIEEIKNQEIEYIGFSVTGNTQLIPTLTMCKAIKELCPSVKHIQLGGNFITRISSLIGNLHPFWNYIDSMLLYDGEENLSSFLQQLENNKDYSNIPNLYYLDDHRNLKRNEIVESKTINSLPPDFDGFDFSKYFTDNLWIPIYTSRACVNKCTFCTIPNASGGKFRHMPAKKVVENMEVVKEKYGISHFSFVDETFLMPKMKQIAKLLIDNEQKDISWYCETRFSKLLTADTTQILRKGGCSNIQFGLESYNQRVLDLMDKNIDIAWIEPNIINCFEAGISVHLFFMTGFPTETLEEAKNTYHFANEMILKSKKDYGLPYSTKGFGTFGLEVGAGVYEKPEVFNIEILEPADDEDLRLSRDYNIHEGLTSDEAKQLVSTMRSSKISLQTSFDAQQFDIEFPKSILPSEIDLINEREKRAAERSYKVYGFCFENESLKINRYVSLIIDEETQMTLLYNVKHGIFLSYPTSDLQIGNAKITFALDNIKSDLAYYDFLELENSQEKYSTMDEIFEGKYKLCLNDYFFEHYNSTDLLIYNKMFKEVIQTNVLGHELLKYFTISHKIQEWYAEITRSGLNLPVEKLEKLIVDALESKVLKVMI</sequence>
<dbReference type="InterPro" id="IPR051198">
    <property type="entry name" value="BchE-like"/>
</dbReference>
<evidence type="ECO:0000256" key="4">
    <source>
        <dbReference type="ARBA" id="ARBA00023004"/>
    </source>
</evidence>
<dbReference type="GO" id="GO:0051539">
    <property type="term" value="F:4 iron, 4 sulfur cluster binding"/>
    <property type="evidence" value="ECO:0007669"/>
    <property type="project" value="UniProtKB-KW"/>
</dbReference>
<dbReference type="Pfam" id="PF04055">
    <property type="entry name" value="Radical_SAM"/>
    <property type="match status" value="1"/>
</dbReference>
<dbReference type="PANTHER" id="PTHR43409:SF16">
    <property type="entry name" value="SLR0320 PROTEIN"/>
    <property type="match status" value="1"/>
</dbReference>
<dbReference type="PROSITE" id="PS51918">
    <property type="entry name" value="RADICAL_SAM"/>
    <property type="match status" value="1"/>
</dbReference>
<dbReference type="PATRIC" id="fig|1360.96.peg.1615"/>
<evidence type="ECO:0000256" key="1">
    <source>
        <dbReference type="ARBA" id="ARBA00001966"/>
    </source>
</evidence>
<dbReference type="Gene3D" id="3.80.30.20">
    <property type="entry name" value="tm_1862 like domain"/>
    <property type="match status" value="1"/>
</dbReference>
<dbReference type="CDD" id="cd01335">
    <property type="entry name" value="Radical_SAM"/>
    <property type="match status" value="1"/>
</dbReference>
<evidence type="ECO:0000313" key="6">
    <source>
        <dbReference type="EMBL" id="GAM80508.1"/>
    </source>
</evidence>
<dbReference type="SFLD" id="SFLDS00029">
    <property type="entry name" value="Radical_SAM"/>
    <property type="match status" value="1"/>
</dbReference>
<dbReference type="PANTHER" id="PTHR43409">
    <property type="entry name" value="ANAEROBIC MAGNESIUM-PROTOPORPHYRIN IX MONOMETHYL ESTER CYCLASE-RELATED"/>
    <property type="match status" value="1"/>
</dbReference>
<evidence type="ECO:0000313" key="7">
    <source>
        <dbReference type="Proteomes" id="UP000031847"/>
    </source>
</evidence>
<evidence type="ECO:0000256" key="3">
    <source>
        <dbReference type="ARBA" id="ARBA00022723"/>
    </source>
</evidence>
<dbReference type="InterPro" id="IPR007197">
    <property type="entry name" value="rSAM"/>
</dbReference>
<dbReference type="Proteomes" id="UP000031847">
    <property type="component" value="Unassembled WGS sequence"/>
</dbReference>
<dbReference type="GO" id="GO:0046872">
    <property type="term" value="F:metal ion binding"/>
    <property type="evidence" value="ECO:0007669"/>
    <property type="project" value="UniProtKB-KW"/>
</dbReference>
<organism evidence="6 7">
    <name type="scientific">Lactococcus lactis subsp. lactis</name>
    <name type="common">Streptococcus lactis</name>
    <dbReference type="NCBI Taxonomy" id="1360"/>
    <lineage>
        <taxon>Bacteria</taxon>
        <taxon>Bacillati</taxon>
        <taxon>Bacillota</taxon>
        <taxon>Bacilli</taxon>
        <taxon>Lactobacillales</taxon>
        <taxon>Streptococcaceae</taxon>
        <taxon>Lactococcus</taxon>
    </lineage>
</organism>
<dbReference type="SUPFAM" id="SSF102114">
    <property type="entry name" value="Radical SAM enzymes"/>
    <property type="match status" value="1"/>
</dbReference>
<keyword evidence="4" id="KW-0408">Iron</keyword>
<dbReference type="SFLD" id="SFLDG01082">
    <property type="entry name" value="B12-binding_domain_containing"/>
    <property type="match status" value="1"/>
</dbReference>
<name>A0A0B8QZZ6_LACLL</name>
<dbReference type="AlphaFoldDB" id="A0A0B8QZZ6"/>
<reference evidence="6 7" key="1">
    <citation type="submission" date="2015-01" db="EMBL/GenBank/DDBJ databases">
        <title>Lactococcus lactis subsp.lactis JCM 5805 whole genome shotgun sequence.</title>
        <authorList>
            <person name="Fujii T."/>
            <person name="Tomita Y."/>
            <person name="Ikushima S."/>
            <person name="Fujiwara D."/>
        </authorList>
    </citation>
    <scope>NUCLEOTIDE SEQUENCE [LARGE SCALE GENOMIC DNA]</scope>
    <source>
        <strain evidence="6 7">JCM 5805</strain>
    </source>
</reference>
<evidence type="ECO:0000256" key="2">
    <source>
        <dbReference type="ARBA" id="ARBA00022691"/>
    </source>
</evidence>
<dbReference type="InterPro" id="IPR034466">
    <property type="entry name" value="Methyltransferase_Class_B"/>
</dbReference>
<keyword evidence="5" id="KW-0411">Iron-sulfur</keyword>
<accession>A0A0B8QZZ6</accession>
<dbReference type="SMART" id="SM00729">
    <property type="entry name" value="Elp3"/>
    <property type="match status" value="1"/>
</dbReference>
<dbReference type="InterPro" id="IPR023404">
    <property type="entry name" value="rSAM_horseshoe"/>
</dbReference>
<keyword evidence="3" id="KW-0479">Metal-binding</keyword>
<evidence type="ECO:0000256" key="5">
    <source>
        <dbReference type="ARBA" id="ARBA00023014"/>
    </source>
</evidence>
<comment type="cofactor">
    <cofactor evidence="1">
        <name>[4Fe-4S] cluster</name>
        <dbReference type="ChEBI" id="CHEBI:49883"/>
    </cofactor>
</comment>
<dbReference type="RefSeq" id="WP_025017054.1">
    <property type="nucleotide sequence ID" value="NZ_BAABQR010000002.1"/>
</dbReference>
<dbReference type="GO" id="GO:0005829">
    <property type="term" value="C:cytosol"/>
    <property type="evidence" value="ECO:0007669"/>
    <property type="project" value="TreeGrafter"/>
</dbReference>
<protein>
    <submittedName>
        <fullName evidence="6">Fe-S oxidoreductase</fullName>
    </submittedName>
</protein>
<comment type="caution">
    <text evidence="6">The sequence shown here is derived from an EMBL/GenBank/DDBJ whole genome shotgun (WGS) entry which is preliminary data.</text>
</comment>
<proteinExistence type="predicted"/>